<dbReference type="SUPFAM" id="SSF53098">
    <property type="entry name" value="Ribonuclease H-like"/>
    <property type="match status" value="1"/>
</dbReference>
<feature type="compositionally biased region" description="Low complexity" evidence="6">
    <location>
        <begin position="57"/>
        <end position="68"/>
    </location>
</feature>
<keyword evidence="4" id="KW-0862">Zinc</keyword>
<keyword evidence="2" id="KW-0378">Hydrolase</keyword>
<evidence type="ECO:0000256" key="6">
    <source>
        <dbReference type="SAM" id="MobiDB-lite"/>
    </source>
</evidence>
<keyword evidence="2" id="KW-0645">Protease</keyword>
<feature type="region of interest" description="Disordered" evidence="6">
    <location>
        <begin position="42"/>
        <end position="68"/>
    </location>
</feature>
<reference evidence="8" key="1">
    <citation type="submission" date="2019-09" db="EMBL/GenBank/DDBJ databases">
        <title>Draft genome information of white flower Hibiscus syriacus.</title>
        <authorList>
            <person name="Kim Y.-M."/>
        </authorList>
    </citation>
    <scope>NUCLEOTIDE SEQUENCE [LARGE SCALE GENOMIC DNA]</scope>
    <source>
        <strain evidence="8">YM2019G1</strain>
    </source>
</reference>
<dbReference type="Pfam" id="PF13976">
    <property type="entry name" value="gag_pre-integrs"/>
    <property type="match status" value="1"/>
</dbReference>
<dbReference type="InterPro" id="IPR013103">
    <property type="entry name" value="RVT_2"/>
</dbReference>
<name>A0A6A3CT59_HIBSY</name>
<dbReference type="PANTHER" id="PTHR42647:SF5">
    <property type="entry name" value="SBP (S-RIBONUCLEASE BINDING PROTEIN) FAMILY PROTEIN"/>
    <property type="match status" value="1"/>
</dbReference>
<evidence type="ECO:0000259" key="7">
    <source>
        <dbReference type="PROSITE" id="PS50994"/>
    </source>
</evidence>
<evidence type="ECO:0000256" key="5">
    <source>
        <dbReference type="SAM" id="Coils"/>
    </source>
</evidence>
<sequence length="1187" mass="132937">MAVQAQYPSNILLEKSQRTRGRDGNNNADQFILFANATAAVDRPSVDQQESQNHGDPQQQQLSPLSNSSVLFSNNLGPQIKRQREELDQFLQAQGQELRCSLAEKRKRHYRALLGAAEESMARRLREKEEEVENVNRRNAELEAHAAQVSLEAQVWMAKARAQEASAASLQAQLQQAIMSVGAAAEYDSRIRDAGMNSASGVEGTAEDAESAYVDPDRVVASGPPCKGCGIRVASVVLLPCRHLCLSTTALMNLHYKLDSLKKGGDSMRIYLTRVKEVCDALASCGCAISHVEHIVTILKGLSREYQSFMAIITTMKETLSLDSIYTMLMDAESQLAGFDEIQPHANVVNVVADRWVVDSGATHHVTPDAFNMVTQTDFIGLGKLTVGNGVALDIDKVGKVVIPSTYRVLLLNDLLHVPQITKNLISVSKLARDKCVFLEFHAKKCFVRNEATKQVLLSGEEIDGMYSFQKTCAVVKGDVNIASQPLQDDELWHRRLSHPSFDKLNKIAKLIDVKLSFDVNKVFSACHVGKSHKQPFIQSNTEYNSPFQLVHTDFWGPPHLASNGFRYYISFVDAFTRHTWLYLLRTKSEATMAFQLFQKMAGITHRLTCPHTSKQNGKVERRHLHLVELALFLLSQASMPVTFWSYAIITVVGLMNKLPTKVLQGISPFEKHYGNQPDYKLLKVLGCLCFPHLHVVFNEWHFPFKERLNDSNSTGQYSYYPQELEIVSNVKQLVNIQDSRNTHDELNLHVQNNLEQHVSNNGHSDSHSSQPNQHSVQLNSEEEHAGKADTVIGLGTHDDTSGVPTSIQEALQSSEWECVVQVEIEAFQRNETWSLVKLPPGRTTIGCKWLFKVKRNPDDSINRYKAQLVAKGFTQVPGHDFCETFSPVVRLSTVNVILTLAVSNTWELRHIDINNAFLNGDLKEDVFMQQSPRFEQLADDGSTLFLGIEVLRCSRSLVLSQKKFALELLEKAGMKTIAMCSTPMTLACKLFREEGELLEDATEYRSIVGSLLYLFHTRPDLWLSVGKVTQFMHAPRVTHLAVVKRILRSVSGYGVFIGKCLVAWSSKKQRSVSRSTMETKYKSVVDAAAEVTWINTLLADLGVQQQGKSVIWCNNTSVVAMSANPIYHAKSKHVELDVYFVREKVDAGHICVNYIHAAHQVADGLTKPMSKEAFKEFQDKVCLVLR</sequence>
<dbReference type="InterPro" id="IPR025724">
    <property type="entry name" value="GAG-pre-integrase_dom"/>
</dbReference>
<dbReference type="PANTHER" id="PTHR42647">
    <property type="entry name" value="SBP (S-RIBONUCLEASE BINDING PROTEIN) FAMILY PROTEIN"/>
    <property type="match status" value="1"/>
</dbReference>
<dbReference type="Pfam" id="PF07727">
    <property type="entry name" value="RVT_2"/>
    <property type="match status" value="1"/>
</dbReference>
<keyword evidence="2" id="KW-0064">Aspartyl protease</keyword>
<keyword evidence="9" id="KW-1185">Reference proteome</keyword>
<protein>
    <recommendedName>
        <fullName evidence="7">Integrase catalytic domain-containing protein</fullName>
    </recommendedName>
</protein>
<dbReference type="GO" id="GO:0015074">
    <property type="term" value="P:DNA integration"/>
    <property type="evidence" value="ECO:0007669"/>
    <property type="project" value="InterPro"/>
</dbReference>
<dbReference type="InterPro" id="IPR001584">
    <property type="entry name" value="Integrase_cat-core"/>
</dbReference>
<dbReference type="GO" id="GO:0003676">
    <property type="term" value="F:nucleic acid binding"/>
    <property type="evidence" value="ECO:0007669"/>
    <property type="project" value="InterPro"/>
</dbReference>
<evidence type="ECO:0000256" key="3">
    <source>
        <dbReference type="ARBA" id="ARBA00022771"/>
    </source>
</evidence>
<feature type="compositionally biased region" description="Polar residues" evidence="6">
    <location>
        <begin position="758"/>
        <end position="780"/>
    </location>
</feature>
<dbReference type="Gene3D" id="3.30.420.10">
    <property type="entry name" value="Ribonuclease H-like superfamily/Ribonuclease H"/>
    <property type="match status" value="2"/>
</dbReference>
<gene>
    <name evidence="8" type="ORF">F3Y22_tig00002169pilonHSYRG00044</name>
</gene>
<dbReference type="CDD" id="cd09272">
    <property type="entry name" value="RNase_HI_RT_Ty1"/>
    <property type="match status" value="1"/>
</dbReference>
<feature type="compositionally biased region" description="Polar residues" evidence="6">
    <location>
        <begin position="46"/>
        <end position="56"/>
    </location>
</feature>
<dbReference type="Pfam" id="PF22936">
    <property type="entry name" value="Pol_BBD"/>
    <property type="match status" value="1"/>
</dbReference>
<organism evidence="8 9">
    <name type="scientific">Hibiscus syriacus</name>
    <name type="common">Rose of Sharon</name>
    <dbReference type="NCBI Taxonomy" id="106335"/>
    <lineage>
        <taxon>Eukaryota</taxon>
        <taxon>Viridiplantae</taxon>
        <taxon>Streptophyta</taxon>
        <taxon>Embryophyta</taxon>
        <taxon>Tracheophyta</taxon>
        <taxon>Spermatophyta</taxon>
        <taxon>Magnoliopsida</taxon>
        <taxon>eudicotyledons</taxon>
        <taxon>Gunneridae</taxon>
        <taxon>Pentapetalae</taxon>
        <taxon>rosids</taxon>
        <taxon>malvids</taxon>
        <taxon>Malvales</taxon>
        <taxon>Malvaceae</taxon>
        <taxon>Malvoideae</taxon>
        <taxon>Hibiscus</taxon>
    </lineage>
</organism>
<dbReference type="AlphaFoldDB" id="A0A6A3CT59"/>
<dbReference type="InterPro" id="IPR043502">
    <property type="entry name" value="DNA/RNA_pol_sf"/>
</dbReference>
<dbReference type="GO" id="GO:0004842">
    <property type="term" value="F:ubiquitin-protein transferase activity"/>
    <property type="evidence" value="ECO:0007669"/>
    <property type="project" value="TreeGrafter"/>
</dbReference>
<dbReference type="GO" id="GO:0008270">
    <property type="term" value="F:zinc ion binding"/>
    <property type="evidence" value="ECO:0007669"/>
    <property type="project" value="UniProtKB-KW"/>
</dbReference>
<dbReference type="Pfam" id="PF14223">
    <property type="entry name" value="Retrotran_gag_2"/>
    <property type="match status" value="1"/>
</dbReference>
<proteinExistence type="predicted"/>
<accession>A0A6A3CT59</accession>
<dbReference type="GO" id="GO:0004190">
    <property type="term" value="F:aspartic-type endopeptidase activity"/>
    <property type="evidence" value="ECO:0007669"/>
    <property type="project" value="UniProtKB-KW"/>
</dbReference>
<feature type="region of interest" description="Disordered" evidence="6">
    <location>
        <begin position="1"/>
        <end position="27"/>
    </location>
</feature>
<dbReference type="InterPro" id="IPR012337">
    <property type="entry name" value="RNaseH-like_sf"/>
</dbReference>
<feature type="domain" description="Integrase catalytic" evidence="7">
    <location>
        <begin position="482"/>
        <end position="677"/>
    </location>
</feature>
<evidence type="ECO:0000256" key="4">
    <source>
        <dbReference type="ARBA" id="ARBA00022833"/>
    </source>
</evidence>
<dbReference type="EMBL" id="VEPZ02000162">
    <property type="protein sequence ID" value="KAE8732433.1"/>
    <property type="molecule type" value="Genomic_DNA"/>
</dbReference>
<evidence type="ECO:0000313" key="9">
    <source>
        <dbReference type="Proteomes" id="UP000436088"/>
    </source>
</evidence>
<dbReference type="PROSITE" id="PS50994">
    <property type="entry name" value="INTEGRASE"/>
    <property type="match status" value="1"/>
</dbReference>
<evidence type="ECO:0000256" key="1">
    <source>
        <dbReference type="ARBA" id="ARBA00022723"/>
    </source>
</evidence>
<keyword evidence="5" id="KW-0175">Coiled coil</keyword>
<dbReference type="SUPFAM" id="SSF56672">
    <property type="entry name" value="DNA/RNA polymerases"/>
    <property type="match status" value="1"/>
</dbReference>
<evidence type="ECO:0000313" key="8">
    <source>
        <dbReference type="EMBL" id="KAE8732433.1"/>
    </source>
</evidence>
<dbReference type="InterPro" id="IPR036397">
    <property type="entry name" value="RNaseH_sf"/>
</dbReference>
<keyword evidence="1" id="KW-0479">Metal-binding</keyword>
<feature type="region of interest" description="Disordered" evidence="6">
    <location>
        <begin position="758"/>
        <end position="782"/>
    </location>
</feature>
<keyword evidence="3" id="KW-0863">Zinc-finger</keyword>
<comment type="caution">
    <text evidence="8">The sequence shown here is derived from an EMBL/GenBank/DDBJ whole genome shotgun (WGS) entry which is preliminary data.</text>
</comment>
<feature type="coiled-coil region" evidence="5">
    <location>
        <begin position="118"/>
        <end position="152"/>
    </location>
</feature>
<evidence type="ECO:0000256" key="2">
    <source>
        <dbReference type="ARBA" id="ARBA00022750"/>
    </source>
</evidence>
<dbReference type="Proteomes" id="UP000436088">
    <property type="component" value="Unassembled WGS sequence"/>
</dbReference>
<dbReference type="InterPro" id="IPR054722">
    <property type="entry name" value="PolX-like_BBD"/>
</dbReference>